<evidence type="ECO:0000256" key="1">
    <source>
        <dbReference type="ARBA" id="ARBA00004141"/>
    </source>
</evidence>
<sequence>VGSVFTPIGNPQNLLVGLDAGFRGPAVVFLRYLAIPTAINLLLGGLYLRAVFRPRPGLAPSSPVAFPRLPWVPSGGWGPRLARHPVLAIFPVTMVGLVGLDLYTGVTGVSVLPSYEVALVGAAVVLLVSPARPALLRRVDWTILLLFAGLFVVVAGASPAASSPVSSGCSRSPARPPPRSRRSGASWGRASSARS</sequence>
<keyword evidence="4 7" id="KW-1133">Transmembrane helix</keyword>
<feature type="transmembrane region" description="Helical" evidence="7">
    <location>
        <begin position="112"/>
        <end position="129"/>
    </location>
</feature>
<evidence type="ECO:0000313" key="9">
    <source>
        <dbReference type="EMBL" id="EQD50229.1"/>
    </source>
</evidence>
<comment type="subcellular location">
    <subcellularLocation>
        <location evidence="1">Membrane</location>
        <topology evidence="1">Multi-pass membrane protein</topology>
    </subcellularLocation>
</comment>
<evidence type="ECO:0000259" key="8">
    <source>
        <dbReference type="Pfam" id="PF03600"/>
    </source>
</evidence>
<dbReference type="GO" id="GO:0055085">
    <property type="term" value="P:transmembrane transport"/>
    <property type="evidence" value="ECO:0007669"/>
    <property type="project" value="InterPro"/>
</dbReference>
<dbReference type="InterPro" id="IPR004680">
    <property type="entry name" value="Cit_transptr-like_dom"/>
</dbReference>
<feature type="transmembrane region" description="Helical" evidence="7">
    <location>
        <begin position="29"/>
        <end position="48"/>
    </location>
</feature>
<feature type="compositionally biased region" description="Low complexity" evidence="6">
    <location>
        <begin position="160"/>
        <end position="173"/>
    </location>
</feature>
<keyword evidence="5 7" id="KW-0472">Membrane</keyword>
<dbReference type="AlphaFoldDB" id="T1BB43"/>
<evidence type="ECO:0000256" key="5">
    <source>
        <dbReference type="ARBA" id="ARBA00023136"/>
    </source>
</evidence>
<dbReference type="GO" id="GO:0016020">
    <property type="term" value="C:membrane"/>
    <property type="evidence" value="ECO:0007669"/>
    <property type="project" value="UniProtKB-SubCell"/>
</dbReference>
<name>T1BB43_9ZZZZ</name>
<evidence type="ECO:0000256" key="4">
    <source>
        <dbReference type="ARBA" id="ARBA00022989"/>
    </source>
</evidence>
<protein>
    <submittedName>
        <fullName evidence="9">Citrate transporter</fullName>
    </submittedName>
</protein>
<reference evidence="9" key="2">
    <citation type="journal article" date="2014" name="ISME J.">
        <title>Microbial stratification in low pH oxic and suboxic macroscopic growths along an acid mine drainage.</title>
        <authorList>
            <person name="Mendez-Garcia C."/>
            <person name="Mesa V."/>
            <person name="Sprenger R.R."/>
            <person name="Richter M."/>
            <person name="Diez M.S."/>
            <person name="Solano J."/>
            <person name="Bargiela R."/>
            <person name="Golyshina O.V."/>
            <person name="Manteca A."/>
            <person name="Ramos J.L."/>
            <person name="Gallego J.R."/>
            <person name="Llorente I."/>
            <person name="Martins Dos Santos V.A."/>
            <person name="Jensen O.N."/>
            <person name="Pelaez A.I."/>
            <person name="Sanchez J."/>
            <person name="Ferrer M."/>
        </authorList>
    </citation>
    <scope>NUCLEOTIDE SEQUENCE</scope>
</reference>
<reference evidence="9" key="1">
    <citation type="submission" date="2013-08" db="EMBL/GenBank/DDBJ databases">
        <authorList>
            <person name="Mendez C."/>
            <person name="Richter M."/>
            <person name="Ferrer M."/>
            <person name="Sanchez J."/>
        </authorList>
    </citation>
    <scope>NUCLEOTIDE SEQUENCE</scope>
</reference>
<dbReference type="Pfam" id="PF03600">
    <property type="entry name" value="CitMHS"/>
    <property type="match status" value="1"/>
</dbReference>
<feature type="domain" description="Citrate transporter-like" evidence="8">
    <location>
        <begin position="1"/>
        <end position="156"/>
    </location>
</feature>
<organism evidence="9">
    <name type="scientific">mine drainage metagenome</name>
    <dbReference type="NCBI Taxonomy" id="410659"/>
    <lineage>
        <taxon>unclassified sequences</taxon>
        <taxon>metagenomes</taxon>
        <taxon>ecological metagenomes</taxon>
    </lineage>
</organism>
<keyword evidence="3 7" id="KW-0812">Transmembrane</keyword>
<feature type="region of interest" description="Disordered" evidence="6">
    <location>
        <begin position="160"/>
        <end position="195"/>
    </location>
</feature>
<evidence type="ECO:0000256" key="6">
    <source>
        <dbReference type="SAM" id="MobiDB-lite"/>
    </source>
</evidence>
<dbReference type="EMBL" id="AUZZ01005279">
    <property type="protein sequence ID" value="EQD50229.1"/>
    <property type="molecule type" value="Genomic_DNA"/>
</dbReference>
<evidence type="ECO:0000256" key="3">
    <source>
        <dbReference type="ARBA" id="ARBA00022692"/>
    </source>
</evidence>
<feature type="compositionally biased region" description="Low complexity" evidence="6">
    <location>
        <begin position="183"/>
        <end position="195"/>
    </location>
</feature>
<proteinExistence type="predicted"/>
<evidence type="ECO:0000256" key="7">
    <source>
        <dbReference type="SAM" id="Phobius"/>
    </source>
</evidence>
<feature type="transmembrane region" description="Helical" evidence="7">
    <location>
        <begin position="141"/>
        <end position="161"/>
    </location>
</feature>
<feature type="non-terminal residue" evidence="9">
    <location>
        <position position="1"/>
    </location>
</feature>
<evidence type="ECO:0000256" key="2">
    <source>
        <dbReference type="ARBA" id="ARBA00022448"/>
    </source>
</evidence>
<keyword evidence="2" id="KW-0813">Transport</keyword>
<feature type="transmembrane region" description="Helical" evidence="7">
    <location>
        <begin position="86"/>
        <end position="106"/>
    </location>
</feature>
<accession>T1BB43</accession>
<comment type="caution">
    <text evidence="9">The sequence shown here is derived from an EMBL/GenBank/DDBJ whole genome shotgun (WGS) entry which is preliminary data.</text>
</comment>
<gene>
    <name evidence="9" type="ORF">B2A_07379</name>
</gene>